<evidence type="ECO:0000313" key="2">
    <source>
        <dbReference type="EMBL" id="RKD25058.1"/>
    </source>
</evidence>
<organism evidence="2 3">
    <name type="scientific">Ammoniphilus oxalaticus</name>
    <dbReference type="NCBI Taxonomy" id="66863"/>
    <lineage>
        <taxon>Bacteria</taxon>
        <taxon>Bacillati</taxon>
        <taxon>Bacillota</taxon>
        <taxon>Bacilli</taxon>
        <taxon>Bacillales</taxon>
        <taxon>Paenibacillaceae</taxon>
        <taxon>Aneurinibacillus group</taxon>
        <taxon>Ammoniphilus</taxon>
    </lineage>
</organism>
<gene>
    <name evidence="2" type="ORF">BEP19_04345</name>
</gene>
<name>A0A419SLX2_9BACL</name>
<accession>A0A419SLX2</accession>
<dbReference type="InterPro" id="IPR025833">
    <property type="entry name" value="GDYXXLXY"/>
</dbReference>
<dbReference type="AlphaFoldDB" id="A0A419SLX2"/>
<keyword evidence="1" id="KW-1133">Transmembrane helix</keyword>
<protein>
    <recommendedName>
        <fullName evidence="4">Membrane-anchored protein</fullName>
    </recommendedName>
</protein>
<dbReference type="Proteomes" id="UP000284219">
    <property type="component" value="Unassembled WGS sequence"/>
</dbReference>
<keyword evidence="3" id="KW-1185">Reference proteome</keyword>
<sequence length="261" mass="29957">MAKTNKNKIFLVIGIQVLVLLLIVGAQLFISKTGDEIRLKTAPVDPRDVFYGDYVILNYEMSELDIRLFPEGAAPKKGATVYTVLKREGNYDRVVSAHLEKPKLAADEHMMKGRVDYVLRDWRDKQEDPSAIRSIRAIYGIERYYVPEGEGMEIENKRGQFDVLVKVTTWGKSISKLSFNAVDLISEDEAHQRVISYLNRQQHGRDYEIIRSSLADRYQDRERSVWIIEVESTLVQSEQPSNDMFAVIVDAISGDILEEKR</sequence>
<evidence type="ECO:0000313" key="3">
    <source>
        <dbReference type="Proteomes" id="UP000284219"/>
    </source>
</evidence>
<dbReference type="OrthoDB" id="4868247at2"/>
<keyword evidence="1" id="KW-0812">Transmembrane</keyword>
<evidence type="ECO:0008006" key="4">
    <source>
        <dbReference type="Google" id="ProtNLM"/>
    </source>
</evidence>
<keyword evidence="1" id="KW-0472">Membrane</keyword>
<comment type="caution">
    <text evidence="2">The sequence shown here is derived from an EMBL/GenBank/DDBJ whole genome shotgun (WGS) entry which is preliminary data.</text>
</comment>
<dbReference type="RefSeq" id="WP_120188878.1">
    <property type="nucleotide sequence ID" value="NZ_MCHY01000007.1"/>
</dbReference>
<dbReference type="Pfam" id="PF14345">
    <property type="entry name" value="GDYXXLXY"/>
    <property type="match status" value="1"/>
</dbReference>
<dbReference type="EMBL" id="MCHY01000007">
    <property type="protein sequence ID" value="RKD25058.1"/>
    <property type="molecule type" value="Genomic_DNA"/>
</dbReference>
<proteinExistence type="predicted"/>
<evidence type="ECO:0000256" key="1">
    <source>
        <dbReference type="SAM" id="Phobius"/>
    </source>
</evidence>
<feature type="transmembrane region" description="Helical" evidence="1">
    <location>
        <begin position="9"/>
        <end position="30"/>
    </location>
</feature>
<reference evidence="2 3" key="1">
    <citation type="submission" date="2016-08" db="EMBL/GenBank/DDBJ databases">
        <title>Novel Firmicute Genomes.</title>
        <authorList>
            <person name="Poppleton D.I."/>
            <person name="Gribaldo S."/>
        </authorList>
    </citation>
    <scope>NUCLEOTIDE SEQUENCE [LARGE SCALE GENOMIC DNA]</scope>
    <source>
        <strain evidence="2 3">RAOx-1</strain>
    </source>
</reference>